<feature type="compositionally biased region" description="Gly residues" evidence="1">
    <location>
        <begin position="61"/>
        <end position="71"/>
    </location>
</feature>
<evidence type="ECO:0000313" key="4">
    <source>
        <dbReference type="Proteomes" id="UP000562045"/>
    </source>
</evidence>
<name>A0A7Z0CKL3_9ACTN</name>
<dbReference type="Proteomes" id="UP000562045">
    <property type="component" value="Unassembled WGS sequence"/>
</dbReference>
<dbReference type="EMBL" id="JACBZM010000001">
    <property type="protein sequence ID" value="NYI44264.1"/>
    <property type="molecule type" value="Genomic_DNA"/>
</dbReference>
<proteinExistence type="predicted"/>
<evidence type="ECO:0000256" key="2">
    <source>
        <dbReference type="SAM" id="Phobius"/>
    </source>
</evidence>
<sequence>MTQPPPDQQPTQHAPQQRPSLEKGAPGPAPQQPHQPQPPVAPGPQQPQQQWPVAPPPNPYGSGGGCPPYGSGPGYGPGPGYGGPVPPSSGGSGKAIAIIIGAIVLVVILFCGGIIAAIAVIANNVEDSIDDWDPARTGGRDNPITVDVGEDFEIDGVEYAQGWRVQAPEDEYSGETIVGLEATNERDDGSSEYAYLTFTFVDGSDVEVGQITCSSDGPIANGNSEELSCYGSDRLDRAYDHIEVSAS</sequence>
<feature type="transmembrane region" description="Helical" evidence="2">
    <location>
        <begin position="95"/>
        <end position="122"/>
    </location>
</feature>
<feature type="region of interest" description="Disordered" evidence="1">
    <location>
        <begin position="1"/>
        <end position="71"/>
    </location>
</feature>
<dbReference type="AlphaFoldDB" id="A0A7Z0CKL3"/>
<protein>
    <submittedName>
        <fullName evidence="3">Uncharacterized protein</fullName>
    </submittedName>
</protein>
<comment type="caution">
    <text evidence="3">The sequence shown here is derived from an EMBL/GenBank/DDBJ whole genome shotgun (WGS) entry which is preliminary data.</text>
</comment>
<keyword evidence="2" id="KW-0812">Transmembrane</keyword>
<evidence type="ECO:0000256" key="1">
    <source>
        <dbReference type="SAM" id="MobiDB-lite"/>
    </source>
</evidence>
<reference evidence="3 4" key="1">
    <citation type="submission" date="2020-07" db="EMBL/GenBank/DDBJ databases">
        <title>Sequencing the genomes of 1000 actinobacteria strains.</title>
        <authorList>
            <person name="Klenk H.-P."/>
        </authorList>
    </citation>
    <scope>NUCLEOTIDE SEQUENCE [LARGE SCALE GENOMIC DNA]</scope>
    <source>
        <strain evidence="3 4">DSM 15131</strain>
    </source>
</reference>
<feature type="compositionally biased region" description="Low complexity" evidence="1">
    <location>
        <begin position="9"/>
        <end position="19"/>
    </location>
</feature>
<accession>A0A7Z0CKL3</accession>
<organism evidence="3 4">
    <name type="scientific">Nocardioides aromaticivorans</name>
    <dbReference type="NCBI Taxonomy" id="200618"/>
    <lineage>
        <taxon>Bacteria</taxon>
        <taxon>Bacillati</taxon>
        <taxon>Actinomycetota</taxon>
        <taxon>Actinomycetes</taxon>
        <taxon>Propionibacteriales</taxon>
        <taxon>Nocardioidaceae</taxon>
        <taxon>Nocardioides</taxon>
    </lineage>
</organism>
<gene>
    <name evidence="3" type="ORF">BJ993_001344</name>
</gene>
<feature type="compositionally biased region" description="Pro residues" evidence="1">
    <location>
        <begin position="27"/>
        <end position="45"/>
    </location>
</feature>
<dbReference type="RefSeq" id="WP_179648173.1">
    <property type="nucleotide sequence ID" value="NZ_JACBZM010000001.1"/>
</dbReference>
<keyword evidence="2" id="KW-0472">Membrane</keyword>
<dbReference type="SUPFAM" id="SSF81995">
    <property type="entry name" value="beta-sandwich domain of Sec23/24"/>
    <property type="match status" value="1"/>
</dbReference>
<keyword evidence="2" id="KW-1133">Transmembrane helix</keyword>
<evidence type="ECO:0000313" key="3">
    <source>
        <dbReference type="EMBL" id="NYI44264.1"/>
    </source>
</evidence>